<dbReference type="EMBL" id="VCAU01000002">
    <property type="protein sequence ID" value="KAF9894848.1"/>
    <property type="molecule type" value="Genomic_DNA"/>
</dbReference>
<organism evidence="1 2">
    <name type="scientific">Aspergillus nanangensis</name>
    <dbReference type="NCBI Taxonomy" id="2582783"/>
    <lineage>
        <taxon>Eukaryota</taxon>
        <taxon>Fungi</taxon>
        <taxon>Dikarya</taxon>
        <taxon>Ascomycota</taxon>
        <taxon>Pezizomycotina</taxon>
        <taxon>Eurotiomycetes</taxon>
        <taxon>Eurotiomycetidae</taxon>
        <taxon>Eurotiales</taxon>
        <taxon>Aspergillaceae</taxon>
        <taxon>Aspergillus</taxon>
        <taxon>Aspergillus subgen. Circumdati</taxon>
    </lineage>
</organism>
<dbReference type="AlphaFoldDB" id="A0AAD4CYL2"/>
<proteinExistence type="predicted"/>
<reference evidence="1" key="2">
    <citation type="submission" date="2020-02" db="EMBL/GenBank/DDBJ databases">
        <authorList>
            <person name="Gilchrist C.L.M."/>
            <person name="Chooi Y.-H."/>
        </authorList>
    </citation>
    <scope>NUCLEOTIDE SEQUENCE</scope>
    <source>
        <strain evidence="1">MST-FP2251</strain>
    </source>
</reference>
<name>A0AAD4CYL2_ASPNN</name>
<accession>A0AAD4CYL2</accession>
<keyword evidence="2" id="KW-1185">Reference proteome</keyword>
<sequence>MKENLWQEEGREATNGLAMVAAIAPRKGGEAHRLWKLYEKRHAKVEEDTIPMILCDFFASSCTWPVIRSTNGQIGDLAGSLQSLLLAVDYVGALDAPATYFESDETCIAAASNAMTRLSGEAATQVLRDILITGAIIVAKDNICRSPAEDYDGSISPVNVIIPVNVKNAPWWDGAMVPYYGLLMSTSGYQEVTDNLGKPRSSKICGSTKLVLDNIVLYDEIPDLIPDFIVKEPMNEACAALTLGGSEAIYGYGDACARATDDALSCDCGANGHQEAAEMAMGFCVSYIAAPRYIVPKQLRAYSAADKVIREAYAWPPAGTRLTAVGNIFLEPGDILHTDTWRPLLKMSSPLDTCQQALADDIASRVARRCFINNPDEKAIHRVHAAASSLLIDCDTIEDIEELRQLSDKWSNLFKTVIEGTPVRSDASIATVKDFSYFIRRVWEHFVIGVTQSSIADDADLELFMELDQTFRRSNSLPATEGIPIRRAFIGVASSAIDLSGIGPYNRLSDGAARF</sequence>
<dbReference type="Proteomes" id="UP001194746">
    <property type="component" value="Unassembled WGS sequence"/>
</dbReference>
<evidence type="ECO:0000313" key="1">
    <source>
        <dbReference type="EMBL" id="KAF9894848.1"/>
    </source>
</evidence>
<gene>
    <name evidence="1" type="ORF">FE257_004469</name>
</gene>
<protein>
    <submittedName>
        <fullName evidence="1">Uncharacterized protein</fullName>
    </submittedName>
</protein>
<comment type="caution">
    <text evidence="1">The sequence shown here is derived from an EMBL/GenBank/DDBJ whole genome shotgun (WGS) entry which is preliminary data.</text>
</comment>
<reference evidence="1" key="1">
    <citation type="journal article" date="2019" name="Beilstein J. Org. Chem.">
        <title>Nanangenines: drimane sesquiterpenoids as the dominant metabolite cohort of a novel Australian fungus, Aspergillus nanangensis.</title>
        <authorList>
            <person name="Lacey H.J."/>
            <person name="Gilchrist C.L.M."/>
            <person name="Crombie A."/>
            <person name="Kalaitzis J.A."/>
            <person name="Vuong D."/>
            <person name="Rutledge P.J."/>
            <person name="Turner P."/>
            <person name="Pitt J.I."/>
            <person name="Lacey E."/>
            <person name="Chooi Y.H."/>
            <person name="Piggott A.M."/>
        </authorList>
    </citation>
    <scope>NUCLEOTIDE SEQUENCE</scope>
    <source>
        <strain evidence="1">MST-FP2251</strain>
    </source>
</reference>
<evidence type="ECO:0000313" key="2">
    <source>
        <dbReference type="Proteomes" id="UP001194746"/>
    </source>
</evidence>